<keyword evidence="3" id="KW-0378">Hydrolase</keyword>
<dbReference type="PROSITE" id="PS50263">
    <property type="entry name" value="CN_HYDROLASE"/>
    <property type="match status" value="1"/>
</dbReference>
<evidence type="ECO:0000256" key="1">
    <source>
        <dbReference type="ARBA" id="ARBA00010613"/>
    </source>
</evidence>
<name>A0ABT4UVL3_9PSEU</name>
<dbReference type="GO" id="GO:0016787">
    <property type="term" value="F:hydrolase activity"/>
    <property type="evidence" value="ECO:0007669"/>
    <property type="project" value="UniProtKB-KW"/>
</dbReference>
<dbReference type="Gene3D" id="3.60.110.10">
    <property type="entry name" value="Carbon-nitrogen hydrolase"/>
    <property type="match status" value="1"/>
</dbReference>
<gene>
    <name evidence="3" type="ORF">OU415_09850</name>
</gene>
<dbReference type="Proteomes" id="UP001210380">
    <property type="component" value="Unassembled WGS sequence"/>
</dbReference>
<evidence type="ECO:0000313" key="3">
    <source>
        <dbReference type="EMBL" id="MDA3625740.1"/>
    </source>
</evidence>
<evidence type="ECO:0000313" key="4">
    <source>
        <dbReference type="Proteomes" id="UP001210380"/>
    </source>
</evidence>
<comment type="similarity">
    <text evidence="1">Belongs to the carbon-nitrogen hydrolase superfamily. NIT1/NIT2 family.</text>
</comment>
<protein>
    <submittedName>
        <fullName evidence="3">Carbon-nitrogen hydrolase family protein</fullName>
    </submittedName>
</protein>
<comment type="caution">
    <text evidence="3">The sequence shown here is derived from an EMBL/GenBank/DDBJ whole genome shotgun (WGS) entry which is preliminary data.</text>
</comment>
<dbReference type="PANTHER" id="PTHR23088">
    <property type="entry name" value="NITRILASE-RELATED"/>
    <property type="match status" value="1"/>
</dbReference>
<organism evidence="3 4">
    <name type="scientific">Saccharopolyspora oryzae</name>
    <dbReference type="NCBI Taxonomy" id="2997343"/>
    <lineage>
        <taxon>Bacteria</taxon>
        <taxon>Bacillati</taxon>
        <taxon>Actinomycetota</taxon>
        <taxon>Actinomycetes</taxon>
        <taxon>Pseudonocardiales</taxon>
        <taxon>Pseudonocardiaceae</taxon>
        <taxon>Saccharopolyspora</taxon>
    </lineage>
</organism>
<dbReference type="EMBL" id="JAQGLA010000010">
    <property type="protein sequence ID" value="MDA3625740.1"/>
    <property type="molecule type" value="Genomic_DNA"/>
</dbReference>
<dbReference type="PANTHER" id="PTHR23088:SF27">
    <property type="entry name" value="DEAMINATED GLUTATHIONE AMIDASE"/>
    <property type="match status" value="1"/>
</dbReference>
<dbReference type="CDD" id="cd07197">
    <property type="entry name" value="nitrilase"/>
    <property type="match status" value="1"/>
</dbReference>
<sequence length="275" mass="29588">MRAKFTAAAVQEEIGYLDPTGNAERFAKRVQEEAAAGAELIVLPELANIGYPVSAESDDLADYYHAAEHFGGEFTQAIRDAAVSTGTHVVVGFAERHATLTGVIANTAALIRPDASTEFHRKIHLPRLEKSYFEPGGELTPFDTELGRIGVLVCADNSFPEAARVLALRGAEVIAVSYQAPTLPNPTLYHGLTATRAYENQCYAVAANRCGAQGELPFCGTSAIGAPDGTLPAALDDQPGTARAELDADLLVRTRLFQTRYRDRRPDLYEPIAQA</sequence>
<dbReference type="InterPro" id="IPR036526">
    <property type="entry name" value="C-N_Hydrolase_sf"/>
</dbReference>
<evidence type="ECO:0000259" key="2">
    <source>
        <dbReference type="PROSITE" id="PS50263"/>
    </source>
</evidence>
<feature type="domain" description="CN hydrolase" evidence="2">
    <location>
        <begin position="5"/>
        <end position="248"/>
    </location>
</feature>
<dbReference type="Pfam" id="PF00795">
    <property type="entry name" value="CN_hydrolase"/>
    <property type="match status" value="1"/>
</dbReference>
<proteinExistence type="inferred from homology"/>
<reference evidence="3 4" key="1">
    <citation type="submission" date="2022-11" db="EMBL/GenBank/DDBJ databases">
        <title>Draft genome sequence of Saccharopolyspora sp. WRP15-2 isolated from rhizosphere soils of wild rice in Thailand.</title>
        <authorList>
            <person name="Duangmal K."/>
            <person name="Kammanee S."/>
            <person name="Muangham S."/>
        </authorList>
    </citation>
    <scope>NUCLEOTIDE SEQUENCE [LARGE SCALE GENOMIC DNA]</scope>
    <source>
        <strain evidence="3 4">WRP15-2</strain>
    </source>
</reference>
<accession>A0ABT4UVL3</accession>
<keyword evidence="4" id="KW-1185">Reference proteome</keyword>
<dbReference type="RefSeq" id="WP_270948310.1">
    <property type="nucleotide sequence ID" value="NZ_JAQGLA010000010.1"/>
</dbReference>
<dbReference type="InterPro" id="IPR003010">
    <property type="entry name" value="C-N_Hydrolase"/>
</dbReference>
<dbReference type="SUPFAM" id="SSF56317">
    <property type="entry name" value="Carbon-nitrogen hydrolase"/>
    <property type="match status" value="1"/>
</dbReference>